<feature type="compositionally biased region" description="Acidic residues" evidence="1">
    <location>
        <begin position="107"/>
        <end position="136"/>
    </location>
</feature>
<keyword evidence="4" id="KW-1185">Reference proteome</keyword>
<dbReference type="GeneID" id="136798878"/>
<reference evidence="3" key="1">
    <citation type="submission" date="2021-01" db="UniProtKB">
        <authorList>
            <consortium name="EnsemblMetazoa"/>
        </authorList>
    </citation>
    <scope>IDENTIFICATION</scope>
</reference>
<dbReference type="Proteomes" id="UP000594262">
    <property type="component" value="Unplaced"/>
</dbReference>
<accession>A0A7M5US01</accession>
<dbReference type="PANTHER" id="PTHR46579:SF1">
    <property type="entry name" value="F5_8 TYPE C DOMAIN-CONTAINING PROTEIN"/>
    <property type="match status" value="1"/>
</dbReference>
<evidence type="ECO:0000313" key="3">
    <source>
        <dbReference type="EnsemblMetazoa" id="CLYHEMP004871.1"/>
    </source>
</evidence>
<proteinExistence type="predicted"/>
<protein>
    <recommendedName>
        <fullName evidence="2">C2H2-type domain-containing protein</fullName>
    </recommendedName>
</protein>
<dbReference type="RefSeq" id="XP_066911641.1">
    <property type="nucleotide sequence ID" value="XM_067055540.1"/>
</dbReference>
<feature type="region of interest" description="Disordered" evidence="1">
    <location>
        <begin position="77"/>
        <end position="96"/>
    </location>
</feature>
<evidence type="ECO:0000313" key="4">
    <source>
        <dbReference type="Proteomes" id="UP000594262"/>
    </source>
</evidence>
<sequence>MEGNQQTFKCLLCNHFHALSLRSLLNHYRIVHVNQSTFNVTCNVDGCPATFSLYNSFYKHVTRKHYAVYSRQLLGGNPQAQHPDAVDITEDNNQGNFDDIDAEVVEDTADQEDQNSSDDHLNDDDDDDDDEEDDEPCQSQSSSSEDEQDPENNAANNFEDDPEICLKKSAAMFLLKSKERNKLSQATMDKIRDNVSCLVVQHNAILKSKVIEELNITENDHISLLDEIFGDGNNIFEGLSTEAQQKSFIKSNFSHVKPIEIILGSILVRKRKKNQRFVTQKNETMMYIPILETLEQMLSNKKIFSVISKPTHQTGNGYFYDIFDGSVYTSDQYFKDHPSALAIILFHDEVEICNPLGSAATKYKIDMYYYCVANISPKYRSRVCAVQLLAIVKASHVKKYGISKILDPIINDLILLHHGHTMNFNNEEKVVFGKVVMCLGDTLGQHLWGGFKEGVGGAYQKCRHCFCDFQTLQTVFDLSKITQRTEKLYDEHCSEIENATGEFQNDLKITYGINRRSPLCKLPNFNITTQLPQDIMHILFEGTVQYELRLVLKELIYTQKAVSLDSVNGSISSHLYGYSEISSKPPPIRDSVFENNAYKLKFEADQARLFLRLFPLLICPYVGFDNEYVKLIVDLIEICKILVSPVIGQQTITLLKERLPKHLQEFKRLFPDKNILPKHNYMLHFIHSIEQLGPPIRYSCYSFEAAHKYFKGLAKSQNFKNLPFSLANRHQYLDTANYGDNSERCSSHPLFDKEQLNGVVKPLDENEKVTLRNRFNELNYLPGIDFEKAGFKASWVIRFGTKYCRDAFVAVNVNQQLLPLFGKIKQIYLIRGYLYFEVQDFETVCFDDDFQAHQVEEKDDSSIVPYESLIDYNVFHLKIYSEYHYIQTKYFLGDIIRCRLEGRYPLRK</sequence>
<evidence type="ECO:0000259" key="2">
    <source>
        <dbReference type="PROSITE" id="PS00028"/>
    </source>
</evidence>
<organism evidence="3 4">
    <name type="scientific">Clytia hemisphaerica</name>
    <dbReference type="NCBI Taxonomy" id="252671"/>
    <lineage>
        <taxon>Eukaryota</taxon>
        <taxon>Metazoa</taxon>
        <taxon>Cnidaria</taxon>
        <taxon>Hydrozoa</taxon>
        <taxon>Hydroidolina</taxon>
        <taxon>Leptothecata</taxon>
        <taxon>Obeliida</taxon>
        <taxon>Clytiidae</taxon>
        <taxon>Clytia</taxon>
    </lineage>
</organism>
<dbReference type="InterPro" id="IPR013087">
    <property type="entry name" value="Znf_C2H2_type"/>
</dbReference>
<dbReference type="EnsemblMetazoa" id="CLYHEMT004871.1">
    <property type="protein sequence ID" value="CLYHEMP004871.1"/>
    <property type="gene ID" value="CLYHEMG004871"/>
</dbReference>
<dbReference type="AlphaFoldDB" id="A0A7M5US01"/>
<dbReference type="OrthoDB" id="5987179at2759"/>
<dbReference type="SMART" id="SM00355">
    <property type="entry name" value="ZnF_C2H2"/>
    <property type="match status" value="2"/>
</dbReference>
<feature type="domain" description="C2H2-type" evidence="2">
    <location>
        <begin position="42"/>
        <end position="65"/>
    </location>
</feature>
<dbReference type="PROSITE" id="PS00028">
    <property type="entry name" value="ZINC_FINGER_C2H2_1"/>
    <property type="match status" value="1"/>
</dbReference>
<feature type="region of interest" description="Disordered" evidence="1">
    <location>
        <begin position="107"/>
        <end position="161"/>
    </location>
</feature>
<evidence type="ECO:0000256" key="1">
    <source>
        <dbReference type="SAM" id="MobiDB-lite"/>
    </source>
</evidence>
<name>A0A7M5US01_9CNID</name>
<dbReference type="PANTHER" id="PTHR46579">
    <property type="entry name" value="F5/8 TYPE C DOMAIN-CONTAINING PROTEIN-RELATED"/>
    <property type="match status" value="1"/>
</dbReference>